<dbReference type="AlphaFoldDB" id="A0A5M6I0I5"/>
<feature type="domain" description="SUF system FeS cluster assembly SufBD core" evidence="2">
    <location>
        <begin position="184"/>
        <end position="411"/>
    </location>
</feature>
<dbReference type="InterPro" id="IPR045595">
    <property type="entry name" value="SufBD_N"/>
</dbReference>
<dbReference type="Pfam" id="PF01458">
    <property type="entry name" value="SUFBD_core"/>
    <property type="match status" value="1"/>
</dbReference>
<dbReference type="InterPro" id="IPR055346">
    <property type="entry name" value="Fe-S_cluster_assembly_SufBD"/>
</dbReference>
<reference evidence="4 5" key="1">
    <citation type="submission" date="2019-09" db="EMBL/GenBank/DDBJ databases">
        <title>Draft Whole-Genome sequence of Blastochloris sulfoviridis DSM 729.</title>
        <authorList>
            <person name="Meyer T.E."/>
            <person name="Kyndt J.A."/>
        </authorList>
    </citation>
    <scope>NUCLEOTIDE SEQUENCE [LARGE SCALE GENOMIC DNA]</scope>
    <source>
        <strain evidence="4 5">DSM 729</strain>
    </source>
</reference>
<dbReference type="Proteomes" id="UP000323886">
    <property type="component" value="Unassembled WGS sequence"/>
</dbReference>
<feature type="domain" description="SUF system FeS cluster assembly SufBD N-terminal" evidence="3">
    <location>
        <begin position="32"/>
        <end position="174"/>
    </location>
</feature>
<evidence type="ECO:0000259" key="3">
    <source>
        <dbReference type="Pfam" id="PF19295"/>
    </source>
</evidence>
<evidence type="ECO:0000259" key="2">
    <source>
        <dbReference type="Pfam" id="PF01458"/>
    </source>
</evidence>
<dbReference type="NCBIfam" id="TIGR01981">
    <property type="entry name" value="sufD"/>
    <property type="match status" value="1"/>
</dbReference>
<organism evidence="4 5">
    <name type="scientific">Blastochloris sulfoviridis</name>
    <dbReference type="NCBI Taxonomy" id="50712"/>
    <lineage>
        <taxon>Bacteria</taxon>
        <taxon>Pseudomonadati</taxon>
        <taxon>Pseudomonadota</taxon>
        <taxon>Alphaproteobacteria</taxon>
        <taxon>Hyphomicrobiales</taxon>
        <taxon>Blastochloridaceae</taxon>
        <taxon>Blastochloris</taxon>
    </lineage>
</organism>
<proteinExistence type="inferred from homology"/>
<dbReference type="PANTHER" id="PTHR43575:SF1">
    <property type="entry name" value="PROTEIN ABCI7, CHLOROPLASTIC"/>
    <property type="match status" value="1"/>
</dbReference>
<evidence type="ECO:0000313" key="4">
    <source>
        <dbReference type="EMBL" id="KAA5601701.1"/>
    </source>
</evidence>
<accession>A0A5M6I0I5</accession>
<dbReference type="SUPFAM" id="SSF101960">
    <property type="entry name" value="Stabilizer of iron transporter SufD"/>
    <property type="match status" value="1"/>
</dbReference>
<comment type="similarity">
    <text evidence="1">Belongs to the iron-sulfur cluster assembly SufBD family.</text>
</comment>
<evidence type="ECO:0000256" key="1">
    <source>
        <dbReference type="ARBA" id="ARBA00043967"/>
    </source>
</evidence>
<sequence>MTDMTPIKTPAEQALSRAFGLAAPTLPGDAGVKSLREAAFGAFETAGLPHRRVEDWKYTDLRVLMREAKPLAAPPTADDIAAAKDAGAAFATAGARRLVLVNGSFVAELSELAGLEEGLTILPLARVLGEGHPLSSRLGSLAPQGNAAVDLNTAFMADGVVVHVAAGVKIERPLLIVSRHVGAATADVTRSLVVVEDDAALTLIESFEGPDGVDYQTNSALELSIGRNASVELIRHQAEGESALHLHTLMAEAGAHATLKGCTLTTGAAVSRQQAALALNGDHIVAALRGTTLLRGRQHGDTTLLVEHKGTHCESRELFRTVLDGTAHGVFQGKIIVAADAQKTDGRMASNALVLSDGAEMDNKPELEIYADDVQCGHGATVGALDEELLFYLEARGIPEAEAAALLIQSFVGEIIDQVENEAVRDALMAGVMRWLAQRAGTPQARG</sequence>
<dbReference type="InterPro" id="IPR037284">
    <property type="entry name" value="SUF_FeS_clus_asmbl_SufBD_sf"/>
</dbReference>
<comment type="caution">
    <text evidence="4">The sequence shown here is derived from an EMBL/GenBank/DDBJ whole genome shotgun (WGS) entry which is preliminary data.</text>
</comment>
<dbReference type="GO" id="GO:0016226">
    <property type="term" value="P:iron-sulfur cluster assembly"/>
    <property type="evidence" value="ECO:0007669"/>
    <property type="project" value="InterPro"/>
</dbReference>
<dbReference type="Pfam" id="PF19295">
    <property type="entry name" value="SufBD_N"/>
    <property type="match status" value="1"/>
</dbReference>
<dbReference type="PANTHER" id="PTHR43575">
    <property type="entry name" value="PROTEIN ABCI7, CHLOROPLASTIC"/>
    <property type="match status" value="1"/>
</dbReference>
<evidence type="ECO:0000313" key="5">
    <source>
        <dbReference type="Proteomes" id="UP000323886"/>
    </source>
</evidence>
<dbReference type="InterPro" id="IPR011542">
    <property type="entry name" value="SUF_FeS_clus_asmbl_SufD"/>
</dbReference>
<protein>
    <submittedName>
        <fullName evidence="4">Fe-S cluster assembly protein SufD</fullName>
    </submittedName>
</protein>
<name>A0A5M6I0I5_9HYPH</name>
<dbReference type="OrthoDB" id="9768262at2"/>
<keyword evidence="5" id="KW-1185">Reference proteome</keyword>
<gene>
    <name evidence="4" type="primary">sufD</name>
    <name evidence="4" type="ORF">F1193_09290</name>
</gene>
<dbReference type="InterPro" id="IPR000825">
    <property type="entry name" value="SUF_FeS_clus_asmbl_SufBD_core"/>
</dbReference>
<dbReference type="RefSeq" id="WP_150097400.1">
    <property type="nucleotide sequence ID" value="NZ_VWPL01000013.1"/>
</dbReference>
<dbReference type="EMBL" id="VWPL01000013">
    <property type="protein sequence ID" value="KAA5601701.1"/>
    <property type="molecule type" value="Genomic_DNA"/>
</dbReference>